<keyword evidence="10 11" id="KW-0407">Ion channel</keyword>
<evidence type="ECO:0000256" key="8">
    <source>
        <dbReference type="ARBA" id="ARBA00023136"/>
    </source>
</evidence>
<keyword evidence="13" id="KW-1185">Reference proteome</keyword>
<dbReference type="PANTHER" id="PTHR11690:SF248">
    <property type="entry name" value="PICKPOCKET 17, ISOFORM A"/>
    <property type="match status" value="1"/>
</dbReference>
<keyword evidence="9 11" id="KW-0739">Sodium transport</keyword>
<name>A0A6J8E400_MYTCO</name>
<evidence type="ECO:0000256" key="6">
    <source>
        <dbReference type="ARBA" id="ARBA00023053"/>
    </source>
</evidence>
<keyword evidence="2 11" id="KW-0813">Transport</keyword>
<keyword evidence="4 11" id="KW-0812">Transmembrane</keyword>
<evidence type="ECO:0000256" key="11">
    <source>
        <dbReference type="RuleBase" id="RU000679"/>
    </source>
</evidence>
<evidence type="ECO:0000256" key="9">
    <source>
        <dbReference type="ARBA" id="ARBA00023201"/>
    </source>
</evidence>
<dbReference type="PRINTS" id="PR01078">
    <property type="entry name" value="AMINACHANNEL"/>
</dbReference>
<dbReference type="Proteomes" id="UP000507470">
    <property type="component" value="Unassembled WGS sequence"/>
</dbReference>
<evidence type="ECO:0000256" key="7">
    <source>
        <dbReference type="ARBA" id="ARBA00023065"/>
    </source>
</evidence>
<keyword evidence="3 11" id="KW-0894">Sodium channel</keyword>
<evidence type="ECO:0000256" key="5">
    <source>
        <dbReference type="ARBA" id="ARBA00022989"/>
    </source>
</evidence>
<dbReference type="PANTHER" id="PTHR11690">
    <property type="entry name" value="AMILORIDE-SENSITIVE SODIUM CHANNEL-RELATED"/>
    <property type="match status" value="1"/>
</dbReference>
<organism evidence="12 13">
    <name type="scientific">Mytilus coruscus</name>
    <name type="common">Sea mussel</name>
    <dbReference type="NCBI Taxonomy" id="42192"/>
    <lineage>
        <taxon>Eukaryota</taxon>
        <taxon>Metazoa</taxon>
        <taxon>Spiralia</taxon>
        <taxon>Lophotrochozoa</taxon>
        <taxon>Mollusca</taxon>
        <taxon>Bivalvia</taxon>
        <taxon>Autobranchia</taxon>
        <taxon>Pteriomorphia</taxon>
        <taxon>Mytilida</taxon>
        <taxon>Mytiloidea</taxon>
        <taxon>Mytilidae</taxon>
        <taxon>Mytilinae</taxon>
        <taxon>Mytilus</taxon>
    </lineage>
</organism>
<proteinExistence type="inferred from homology"/>
<dbReference type="Pfam" id="PF00858">
    <property type="entry name" value="ASC"/>
    <property type="match status" value="1"/>
</dbReference>
<dbReference type="AlphaFoldDB" id="A0A6J8E400"/>
<keyword evidence="8" id="KW-0472">Membrane</keyword>
<keyword evidence="7 11" id="KW-0406">Ion transport</keyword>
<sequence>MVPNRIHDTLQDFAGNTTLHGINRISSSKHVIGKLLWTCIVLTCVALCFRQIYTLGVQYGSYSKMEEHAFEWDGDIFTSLVANRLHFEHKKIVAEIDKQFEDSAASYDKLKKGEIRAAFADSNDSPAVDLDVDPILRASGKFRLSMSNLGRYGSFEQATEKVIKDLTADFSDFVIYCDFEGRQCNESVFVPFFDNYYGLCYTFPPEPIITKRAGPLFALHLLINVNQSDYVPYIASEAGIRLSIHEHGSQPYLENNAISVATGFKTDVSLVQVGFILVTVTKENRIHSNNKYSCKPRHMK</sequence>
<comment type="subcellular location">
    <subcellularLocation>
        <location evidence="1">Membrane</location>
        <topology evidence="1">Multi-pass membrane protein</topology>
    </subcellularLocation>
</comment>
<keyword evidence="6" id="KW-0915">Sodium</keyword>
<reference evidence="12 13" key="1">
    <citation type="submission" date="2020-06" db="EMBL/GenBank/DDBJ databases">
        <authorList>
            <person name="Li R."/>
            <person name="Bekaert M."/>
        </authorList>
    </citation>
    <scope>NUCLEOTIDE SEQUENCE [LARGE SCALE GENOMIC DNA]</scope>
    <source>
        <strain evidence="13">wild</strain>
    </source>
</reference>
<dbReference type="InterPro" id="IPR001873">
    <property type="entry name" value="ENaC"/>
</dbReference>
<protein>
    <recommendedName>
        <fullName evidence="14">SCNN1B</fullName>
    </recommendedName>
</protein>
<evidence type="ECO:0000313" key="12">
    <source>
        <dbReference type="EMBL" id="CAC5415549.1"/>
    </source>
</evidence>
<dbReference type="Gene3D" id="2.60.470.10">
    <property type="entry name" value="Acid-sensing ion channels like domains"/>
    <property type="match status" value="1"/>
</dbReference>
<evidence type="ECO:0000256" key="3">
    <source>
        <dbReference type="ARBA" id="ARBA00022461"/>
    </source>
</evidence>
<comment type="similarity">
    <text evidence="11">Belongs to the amiloride-sensitive sodium channel (TC 1.A.6) family.</text>
</comment>
<keyword evidence="5" id="KW-1133">Transmembrane helix</keyword>
<evidence type="ECO:0000256" key="10">
    <source>
        <dbReference type="ARBA" id="ARBA00023303"/>
    </source>
</evidence>
<dbReference type="GO" id="GO:0005886">
    <property type="term" value="C:plasma membrane"/>
    <property type="evidence" value="ECO:0007669"/>
    <property type="project" value="TreeGrafter"/>
</dbReference>
<dbReference type="EMBL" id="CACVKT020008448">
    <property type="protein sequence ID" value="CAC5415549.1"/>
    <property type="molecule type" value="Genomic_DNA"/>
</dbReference>
<dbReference type="GO" id="GO:0015280">
    <property type="term" value="F:ligand-gated sodium channel activity"/>
    <property type="evidence" value="ECO:0007669"/>
    <property type="project" value="TreeGrafter"/>
</dbReference>
<evidence type="ECO:0000313" key="13">
    <source>
        <dbReference type="Proteomes" id="UP000507470"/>
    </source>
</evidence>
<dbReference type="OrthoDB" id="6110812at2759"/>
<evidence type="ECO:0000256" key="2">
    <source>
        <dbReference type="ARBA" id="ARBA00022448"/>
    </source>
</evidence>
<evidence type="ECO:0000256" key="1">
    <source>
        <dbReference type="ARBA" id="ARBA00004141"/>
    </source>
</evidence>
<accession>A0A6J8E400</accession>
<evidence type="ECO:0000256" key="4">
    <source>
        <dbReference type="ARBA" id="ARBA00022692"/>
    </source>
</evidence>
<evidence type="ECO:0008006" key="14">
    <source>
        <dbReference type="Google" id="ProtNLM"/>
    </source>
</evidence>
<gene>
    <name evidence="12" type="ORF">MCOR_48239</name>
</gene>